<dbReference type="SUPFAM" id="SSF50998">
    <property type="entry name" value="Quinoprotein alcohol dehydrogenase-like"/>
    <property type="match status" value="1"/>
</dbReference>
<feature type="non-terminal residue" evidence="1">
    <location>
        <position position="1"/>
    </location>
</feature>
<keyword evidence="2" id="KW-1185">Reference proteome</keyword>
<protein>
    <submittedName>
        <fullName evidence="1">Uncharacterized protein</fullName>
    </submittedName>
</protein>
<dbReference type="Gene3D" id="2.40.10.480">
    <property type="match status" value="1"/>
</dbReference>
<feature type="non-terminal residue" evidence="1">
    <location>
        <position position="54"/>
    </location>
</feature>
<dbReference type="AlphaFoldDB" id="A0AA38CGS3"/>
<comment type="caution">
    <text evidence="1">The sequence shown here is derived from an EMBL/GenBank/DDBJ whole genome shotgun (WGS) entry which is preliminary data.</text>
</comment>
<dbReference type="Proteomes" id="UP000824469">
    <property type="component" value="Unassembled WGS sequence"/>
</dbReference>
<evidence type="ECO:0000313" key="1">
    <source>
        <dbReference type="EMBL" id="KAH9296463.1"/>
    </source>
</evidence>
<gene>
    <name evidence="1" type="ORF">KI387_040051</name>
</gene>
<organism evidence="1 2">
    <name type="scientific">Taxus chinensis</name>
    <name type="common">Chinese yew</name>
    <name type="synonym">Taxus wallichiana var. chinensis</name>
    <dbReference type="NCBI Taxonomy" id="29808"/>
    <lineage>
        <taxon>Eukaryota</taxon>
        <taxon>Viridiplantae</taxon>
        <taxon>Streptophyta</taxon>
        <taxon>Embryophyta</taxon>
        <taxon>Tracheophyta</taxon>
        <taxon>Spermatophyta</taxon>
        <taxon>Pinopsida</taxon>
        <taxon>Pinidae</taxon>
        <taxon>Conifers II</taxon>
        <taxon>Cupressales</taxon>
        <taxon>Taxaceae</taxon>
        <taxon>Taxus</taxon>
    </lineage>
</organism>
<accession>A0AA38CGS3</accession>
<proteinExistence type="predicted"/>
<evidence type="ECO:0000313" key="2">
    <source>
        <dbReference type="Proteomes" id="UP000824469"/>
    </source>
</evidence>
<dbReference type="InterPro" id="IPR011047">
    <property type="entry name" value="Quinoprotein_ADH-like_sf"/>
</dbReference>
<reference evidence="1 2" key="1">
    <citation type="journal article" date="2021" name="Nat. Plants">
        <title>The Taxus genome provides insights into paclitaxel biosynthesis.</title>
        <authorList>
            <person name="Xiong X."/>
            <person name="Gou J."/>
            <person name="Liao Q."/>
            <person name="Li Y."/>
            <person name="Zhou Q."/>
            <person name="Bi G."/>
            <person name="Li C."/>
            <person name="Du R."/>
            <person name="Wang X."/>
            <person name="Sun T."/>
            <person name="Guo L."/>
            <person name="Liang H."/>
            <person name="Lu P."/>
            <person name="Wu Y."/>
            <person name="Zhang Z."/>
            <person name="Ro D.K."/>
            <person name="Shang Y."/>
            <person name="Huang S."/>
            <person name="Yan J."/>
        </authorList>
    </citation>
    <scope>NUCLEOTIDE SEQUENCE [LARGE SCALE GENOMIC DNA]</scope>
    <source>
        <strain evidence="1">Ta-2019</strain>
    </source>
</reference>
<name>A0AA38CGS3_TAXCH</name>
<sequence length="54" mass="6167">VLVCSRDGFVYSFDLKQGNCVWKHFIGAPITSSAYVDETIELISQHENQQETVY</sequence>
<dbReference type="EMBL" id="JAHRHJ020000011">
    <property type="protein sequence ID" value="KAH9296463.1"/>
    <property type="molecule type" value="Genomic_DNA"/>
</dbReference>